<feature type="transmembrane region" description="Helical" evidence="12">
    <location>
        <begin position="1178"/>
        <end position="1199"/>
    </location>
</feature>
<comment type="subcellular location">
    <subcellularLocation>
        <location evidence="1">Endomembrane system</location>
        <topology evidence="1">Multi-pass membrane protein</topology>
    </subcellularLocation>
</comment>
<dbReference type="InterPro" id="IPR001254">
    <property type="entry name" value="Trypsin_dom"/>
</dbReference>
<keyword evidence="9 12" id="KW-0472">Membrane</keyword>
<keyword evidence="8 12" id="KW-1133">Transmembrane helix</keyword>
<dbReference type="SUPFAM" id="SSF54236">
    <property type="entry name" value="Ubiquitin-like"/>
    <property type="match status" value="1"/>
</dbReference>
<feature type="compositionally biased region" description="Polar residues" evidence="11">
    <location>
        <begin position="665"/>
        <end position="675"/>
    </location>
</feature>
<feature type="transmembrane region" description="Helical" evidence="12">
    <location>
        <begin position="871"/>
        <end position="889"/>
    </location>
</feature>
<keyword evidence="10" id="KW-0325">Glycoprotein</keyword>
<dbReference type="Gene3D" id="3.10.20.90">
    <property type="entry name" value="Phosphatidylinositol 3-kinase Catalytic Subunit, Chain A, domain 1"/>
    <property type="match status" value="1"/>
</dbReference>
<dbReference type="SUPFAM" id="SSF50494">
    <property type="entry name" value="Trypsin-like serine proteases"/>
    <property type="match status" value="1"/>
</dbReference>
<evidence type="ECO:0000256" key="10">
    <source>
        <dbReference type="ARBA" id="ARBA00023180"/>
    </source>
</evidence>
<feature type="compositionally biased region" description="Polar residues" evidence="11">
    <location>
        <begin position="472"/>
        <end position="491"/>
    </location>
</feature>
<dbReference type="InterPro" id="IPR029071">
    <property type="entry name" value="Ubiquitin-like_domsf"/>
</dbReference>
<accession>A0A556UXR0</accession>
<dbReference type="GO" id="GO:0004252">
    <property type="term" value="F:serine-type endopeptidase activity"/>
    <property type="evidence" value="ECO:0007669"/>
    <property type="project" value="InterPro"/>
</dbReference>
<dbReference type="Pfam" id="PF13906">
    <property type="entry name" value="AA_permease_C"/>
    <property type="match status" value="1"/>
</dbReference>
<feature type="compositionally biased region" description="Polar residues" evidence="11">
    <location>
        <begin position="227"/>
        <end position="250"/>
    </location>
</feature>
<evidence type="ECO:0000256" key="7">
    <source>
        <dbReference type="ARBA" id="ARBA00022970"/>
    </source>
</evidence>
<feature type="compositionally biased region" description="Low complexity" evidence="11">
    <location>
        <begin position="492"/>
        <end position="508"/>
    </location>
</feature>
<comment type="similarity">
    <text evidence="3">Belongs to the amino acid-polyamine-organocation (APC) superfamily. Cationic amino acid transporter (CAT) (TC 2.A.3.3) family.</text>
</comment>
<comment type="caution">
    <text evidence="14">The sequence shown here is derived from an EMBL/GenBank/DDBJ whole genome shotgun (WGS) entry which is preliminary data.</text>
</comment>
<dbReference type="Gene3D" id="1.20.1740.10">
    <property type="entry name" value="Amino acid/polyamine transporter I"/>
    <property type="match status" value="1"/>
</dbReference>
<evidence type="ECO:0000256" key="1">
    <source>
        <dbReference type="ARBA" id="ARBA00004127"/>
    </source>
</evidence>
<feature type="transmembrane region" description="Helical" evidence="12">
    <location>
        <begin position="847"/>
        <end position="865"/>
    </location>
</feature>
<keyword evidence="4" id="KW-0813">Transport</keyword>
<evidence type="ECO:0000256" key="4">
    <source>
        <dbReference type="ARBA" id="ARBA00022448"/>
    </source>
</evidence>
<feature type="region of interest" description="Disordered" evidence="11">
    <location>
        <begin position="227"/>
        <end position="275"/>
    </location>
</feature>
<dbReference type="Pfam" id="PF13881">
    <property type="entry name" value="Rad60-SLD_2"/>
    <property type="match status" value="1"/>
</dbReference>
<name>A0A556UXR0_BAGYA</name>
<feature type="compositionally biased region" description="Polar residues" evidence="11">
    <location>
        <begin position="133"/>
        <end position="152"/>
    </location>
</feature>
<evidence type="ECO:0000256" key="6">
    <source>
        <dbReference type="ARBA" id="ARBA00022729"/>
    </source>
</evidence>
<dbReference type="InterPro" id="IPR009003">
    <property type="entry name" value="Peptidase_S1_PA"/>
</dbReference>
<keyword evidence="7" id="KW-0029">Amino-acid transport</keyword>
<dbReference type="EMBL" id="VCAZ01000074">
    <property type="protein sequence ID" value="TSP25405.1"/>
    <property type="molecule type" value="Genomic_DNA"/>
</dbReference>
<evidence type="ECO:0000313" key="14">
    <source>
        <dbReference type="EMBL" id="TSP25405.1"/>
    </source>
</evidence>
<dbReference type="FunFam" id="1.20.1740.10:FF:000024">
    <property type="entry name" value="High affinity cationic amino acid transporter 1"/>
    <property type="match status" value="1"/>
</dbReference>
<keyword evidence="6" id="KW-0732">Signal</keyword>
<organism evidence="14 15">
    <name type="scientific">Bagarius yarrelli</name>
    <name type="common">Goonch</name>
    <name type="synonym">Bagrus yarrelli</name>
    <dbReference type="NCBI Taxonomy" id="175774"/>
    <lineage>
        <taxon>Eukaryota</taxon>
        <taxon>Metazoa</taxon>
        <taxon>Chordata</taxon>
        <taxon>Craniata</taxon>
        <taxon>Vertebrata</taxon>
        <taxon>Euteleostomi</taxon>
        <taxon>Actinopterygii</taxon>
        <taxon>Neopterygii</taxon>
        <taxon>Teleostei</taxon>
        <taxon>Ostariophysi</taxon>
        <taxon>Siluriformes</taxon>
        <taxon>Sisoridae</taxon>
        <taxon>Sisorinae</taxon>
        <taxon>Bagarius</taxon>
    </lineage>
</organism>
<feature type="transmembrane region" description="Helical" evidence="12">
    <location>
        <begin position="776"/>
        <end position="805"/>
    </location>
</feature>
<dbReference type="OrthoDB" id="8856505at2759"/>
<feature type="transmembrane region" description="Helical" evidence="12">
    <location>
        <begin position="1010"/>
        <end position="1029"/>
    </location>
</feature>
<feature type="transmembrane region" description="Helical" evidence="12">
    <location>
        <begin position="977"/>
        <end position="998"/>
    </location>
</feature>
<feature type="transmembrane region" description="Helical" evidence="12">
    <location>
        <begin position="944"/>
        <end position="965"/>
    </location>
</feature>
<dbReference type="GO" id="GO:0006865">
    <property type="term" value="P:amino acid transport"/>
    <property type="evidence" value="ECO:0007669"/>
    <property type="project" value="UniProtKB-KW"/>
</dbReference>
<reference evidence="14 15" key="1">
    <citation type="journal article" date="2019" name="Genome Biol. Evol.">
        <title>Whole-Genome Sequencing of the Giant Devil Catfish, Bagarius yarrelli.</title>
        <authorList>
            <person name="Jiang W."/>
            <person name="Lv Y."/>
            <person name="Cheng L."/>
            <person name="Yang K."/>
            <person name="Chao B."/>
            <person name="Wang X."/>
            <person name="Li Y."/>
            <person name="Pan X."/>
            <person name="You X."/>
            <person name="Zhang Y."/>
            <person name="Yang J."/>
            <person name="Li J."/>
            <person name="Zhang X."/>
            <person name="Liu S."/>
            <person name="Sun C."/>
            <person name="Yang J."/>
            <person name="Shi Q."/>
        </authorList>
    </citation>
    <scope>NUCLEOTIDE SEQUENCE [LARGE SCALE GENOMIC DNA]</scope>
    <source>
        <strain evidence="14">JWS20170419001</strain>
        <tissue evidence="14">Muscle</tissue>
    </source>
</reference>
<comment type="similarity">
    <text evidence="2">Belongs to the peptidase S1 family.</text>
</comment>
<feature type="compositionally biased region" description="Basic and acidic residues" evidence="11">
    <location>
        <begin position="251"/>
        <end position="268"/>
    </location>
</feature>
<evidence type="ECO:0000256" key="8">
    <source>
        <dbReference type="ARBA" id="ARBA00022989"/>
    </source>
</evidence>
<dbReference type="GO" id="GO:0006508">
    <property type="term" value="P:proteolysis"/>
    <property type="evidence" value="ECO:0007669"/>
    <property type="project" value="UniProtKB-KW"/>
</dbReference>
<feature type="region of interest" description="Disordered" evidence="11">
    <location>
        <begin position="639"/>
        <end position="675"/>
    </location>
</feature>
<dbReference type="FunFam" id="2.40.10.10:FF:000048">
    <property type="entry name" value="serine protease 23"/>
    <property type="match status" value="1"/>
</dbReference>
<dbReference type="PANTHER" id="PTHR15462">
    <property type="entry name" value="SERINE PROTEASE"/>
    <property type="match status" value="1"/>
</dbReference>
<feature type="transmembrane region" description="Helical" evidence="12">
    <location>
        <begin position="1035"/>
        <end position="1051"/>
    </location>
</feature>
<dbReference type="InterPro" id="IPR000626">
    <property type="entry name" value="Ubiquitin-like_dom"/>
</dbReference>
<dbReference type="InterPro" id="IPR050966">
    <property type="entry name" value="Glutamyl_endopeptidase"/>
</dbReference>
<evidence type="ECO:0000259" key="13">
    <source>
        <dbReference type="PROSITE" id="PS50053"/>
    </source>
</evidence>
<gene>
    <name evidence="14" type="ORF">Baya_9630</name>
</gene>
<evidence type="ECO:0000256" key="11">
    <source>
        <dbReference type="SAM" id="MobiDB-lite"/>
    </source>
</evidence>
<dbReference type="Proteomes" id="UP000319801">
    <property type="component" value="Unassembled WGS sequence"/>
</dbReference>
<evidence type="ECO:0000313" key="15">
    <source>
        <dbReference type="Proteomes" id="UP000319801"/>
    </source>
</evidence>
<keyword evidence="5 12" id="KW-0812">Transmembrane</keyword>
<feature type="transmembrane region" description="Helical" evidence="12">
    <location>
        <begin position="746"/>
        <end position="764"/>
    </location>
</feature>
<dbReference type="PROSITE" id="PS00134">
    <property type="entry name" value="TRYPSIN_HIS"/>
    <property type="match status" value="1"/>
</dbReference>
<keyword evidence="14" id="KW-0645">Protease</keyword>
<feature type="compositionally biased region" description="Polar residues" evidence="11">
    <location>
        <begin position="644"/>
        <end position="656"/>
    </location>
</feature>
<dbReference type="InterPro" id="IPR043504">
    <property type="entry name" value="Peptidase_S1_PA_chymotrypsin"/>
</dbReference>
<dbReference type="PROSITE" id="PS50053">
    <property type="entry name" value="UBIQUITIN_2"/>
    <property type="match status" value="1"/>
</dbReference>
<feature type="region of interest" description="Disordered" evidence="11">
    <location>
        <begin position="453"/>
        <end position="514"/>
    </location>
</feature>
<dbReference type="GO" id="GO:0012505">
    <property type="term" value="C:endomembrane system"/>
    <property type="evidence" value="ECO:0007669"/>
    <property type="project" value="UniProtKB-SubCell"/>
</dbReference>
<dbReference type="InterPro" id="IPR029485">
    <property type="entry name" value="CAT_C"/>
</dbReference>
<feature type="transmembrane region" description="Helical" evidence="12">
    <location>
        <begin position="817"/>
        <end position="835"/>
    </location>
</feature>
<feature type="compositionally biased region" description="Basic and acidic residues" evidence="11">
    <location>
        <begin position="112"/>
        <end position="126"/>
    </location>
</feature>
<dbReference type="InterPro" id="IPR018114">
    <property type="entry name" value="TRYPSIN_HIS"/>
</dbReference>
<sequence>MGSGLRMSILQKNAPSLLPDLCCNSSFYTITNETLPYVSGIFDETIDPSFVSNEPVAAANLPDRKQLKSITKTQDEVISGSQAKAAYTSGLSMLLENDHIIDFSMSMTSAQEDNKNVTEAEPKEDTPDVSCRSLESTSSIEKTKNQSKNSTFDMAKDLKDRFSGLNLTKPVSNKESGSSNVTFEKSVELQEKSSGLSCTISNDDASVEEKQANEKCFNSTVDVCRLSNSSSEQNPNPKLNGTVDITQSNGSRHEQSSDERSSSIDCEKQSTFTKPTEKANITVDLAAGLPSDVAQPGSVNIDSVDQTFAKHNITTDLAPSEPVPDSITNIVKSSNTELSAQSNATGKNPPSAPINITGPVRVDVIDRSLDLPETDCKEEPQDIFRRKNGTSDGDAYVNLDISQSSTFSLDDMLDLKPCPLVASTPIVLGRGFDRLGSARPTNIQKQLSVINSINTQPNDDSAGVGDHEGSAATKTNGVSVKSDGCSQIQKVSANGSSSSTTSEAANGNKPLSKLAVRRKIPQPALKSNIPKTQLPLRPSTLQLPSAVGKPKTGAGAQALNQLETSSSALHSMKRTVQLNKGKTVAPAKNIPTAADVKSLSAAVSTTTCGVTTAMRTRNSLLPGFAQKHASSDALPLAKRKKTDLQNQPNCAPSGSGTEEGVQKNPPASTDVASNRHNNDCGNCTLLQEKLHTFHKELGEFLQEPGRPSAGTASVARGWSSTFDSLVNQSISNFFSQYMSFPHTGNVLAAYPDLFALCLVMLLTCEEAKNPQRSIPISIVASLLICFVAYFGVSAALTLMMPYYLLDTDSPLPKAFDYVSWMPASYIVTVGSLCALSTSVEISMLEPTFLSSVVALMAFFFDLAALVDLMSIGTLLAYTLVAVCVLILRYQPGSLNSSEKKPMELQMLTERETVCEQEKKMLNDTFSPRHLLLPRSDSPTRTSGLIVYVTTAAICLFFTLLCIVLAVWGEKIIKGEPVWVTVVTVLSIVSVICVVIIWRQPQSKETISFKVPLLPILPLVSIFVNIYLMMQLDGATWIRFAVWMVVGFCPTLRHPVQGVPLPCAIDSGSSVNLRLILVSGKTQDFTFSPNDSATDIARHVFENWPAGWEEEQVSSPSILRLIFQGRFLHGNVTLGEVIKVYLSAGKRADINRDLYSLGALSSPFTPPTAQDRSRTRAPLYMVLGTVQGGAFLLAAMIVLIDSMASYWRSLARSCLAGQLILLLLSKSSLPTRAVTHLSQNPHIPSLVPHAPLALSRSHFSAKAQLDLITHCNASCYHKEEDTDRKHLSEQLAFETLYADGSRTLTTVNLEDDDEADSDVLSSLSTIRKPKRKFFPHKRTRRQIYGADGRFNIRGDNFLLDYPFSTAVRISTGCSGVLVSRQHVLTAAHCVHDGKDYVKGARKLRVGFLIPPSANNTKGEIKKPLVRWVRVRRTRVPKGWIQGPQDVSMDYDYALLELRWPHRRPFMRLAVAPSSNDLAGKRIHFSGFDSDRPGELVYRFCPVEDESNDLIYQHCDARPGASGSGVYGRVWDDGLERWERKVIGIFSGHQWLEIDGENHDYNVAVRFTALKFAQICYWLHGNRAECSQN</sequence>
<evidence type="ECO:0000256" key="2">
    <source>
        <dbReference type="ARBA" id="ARBA00007664"/>
    </source>
</evidence>
<feature type="region of interest" description="Disordered" evidence="11">
    <location>
        <begin position="112"/>
        <end position="153"/>
    </location>
</feature>
<dbReference type="Gene3D" id="2.40.10.10">
    <property type="entry name" value="Trypsin-like serine proteases"/>
    <property type="match status" value="2"/>
</dbReference>
<dbReference type="InterPro" id="IPR039540">
    <property type="entry name" value="UBL3-like_ubiquitin_dom"/>
</dbReference>
<dbReference type="PANTHER" id="PTHR15462:SF9">
    <property type="entry name" value="SERINE PROTEASE"/>
    <property type="match status" value="1"/>
</dbReference>
<feature type="domain" description="Ubiquitin-like" evidence="13">
    <location>
        <begin position="1070"/>
        <end position="1135"/>
    </location>
</feature>
<evidence type="ECO:0000256" key="3">
    <source>
        <dbReference type="ARBA" id="ARBA00008572"/>
    </source>
</evidence>
<dbReference type="Pfam" id="PF00089">
    <property type="entry name" value="Trypsin"/>
    <property type="match status" value="1"/>
</dbReference>
<keyword evidence="15" id="KW-1185">Reference proteome</keyword>
<evidence type="ECO:0000256" key="9">
    <source>
        <dbReference type="ARBA" id="ARBA00023136"/>
    </source>
</evidence>
<evidence type="ECO:0000256" key="5">
    <source>
        <dbReference type="ARBA" id="ARBA00022692"/>
    </source>
</evidence>
<proteinExistence type="inferred from homology"/>
<evidence type="ECO:0000256" key="12">
    <source>
        <dbReference type="SAM" id="Phobius"/>
    </source>
</evidence>
<keyword evidence="14" id="KW-0378">Hydrolase</keyword>
<protein>
    <submittedName>
        <fullName evidence="14">Serine protease 23</fullName>
    </submittedName>
</protein>